<organism evidence="1">
    <name type="scientific">Dichorhavirus orchidaceae</name>
    <dbReference type="NCBI Taxonomy" id="152177"/>
    <lineage>
        <taxon>Viruses</taxon>
        <taxon>Riboviria</taxon>
        <taxon>Orthornavirae</taxon>
        <taxon>Negarnaviricota</taxon>
        <taxon>Haploviricotina</taxon>
        <taxon>Monjiviricetes</taxon>
        <taxon>Mononegavirales</taxon>
        <taxon>Rhabdoviridae</taxon>
        <taxon>Betarhabdovirinae</taxon>
        <taxon>Dichorhavirus</taxon>
    </lineage>
</organism>
<reference evidence="1" key="1">
    <citation type="submission" date="2019-02" db="EMBL/GenBank/DDBJ databases">
        <title>Orchid fleck virus associated with the first case of Citrus Leprosis-N in South Africa.</title>
        <authorList>
            <person name="Cook G."/>
            <person name="Clase R."/>
            <person name="Steyn C."/>
            <person name="Basson E."/>
            <person name="Grout T.G."/>
            <person name="Fourie P.H."/>
            <person name="Moore S."/>
            <person name="Kirkman W."/>
        </authorList>
    </citation>
    <scope>NUCLEOTIDE SEQUENCE</scope>
    <source>
        <strain evidence="1">CL</strain>
    </source>
</reference>
<name>A0A515MP48_9RHAB</name>
<protein>
    <submittedName>
        <fullName evidence="1">Putative movement protein</fullName>
    </submittedName>
</protein>
<sequence length="370" mass="41806">MHLNKTSIYVTHDYYSSHNHNLHLHNCYHHFAGAKMSTLPVSTLHRSNTRDEVRETAGRRMAHGSDSNVTDFNRTLQTAEAWQKRLIHKTSIKVTGVEGEGRITMVRKPILFDIMNGLNSILPTSTKPTWIMGMAIKWVPTCDLSTTGSIKVSIQNKAVNNPVLRDHTVVSMTQRVTTPFEVQYTSSSKLANRTGTRGNPWMYTYCIEGMDDAPVDMEVGDIVVMPMIKSDDTSTQWYEGVKCNVYGGHFPLNIPVVTYCAPGPRFKTNMHEIRSNIDMLRRYLNVQGFTDIDEELVFKMIQCCDGEAAGAIMKGIRSNVWAPMNKTEKDYVIIKEMLHDCRVGRVLCYITLGEIEGLSTMGGDKSHSYR</sequence>
<proteinExistence type="predicted"/>
<accession>A0A515MP48</accession>
<evidence type="ECO:0000313" key="1">
    <source>
        <dbReference type="EMBL" id="QDM58724.1"/>
    </source>
</evidence>
<dbReference type="EMBL" id="MK522804">
    <property type="protein sequence ID" value="QDM58724.1"/>
    <property type="molecule type" value="Genomic_RNA"/>
</dbReference>